<feature type="signal peptide" evidence="1">
    <location>
        <begin position="1"/>
        <end position="20"/>
    </location>
</feature>
<dbReference type="Gene3D" id="3.30.530.20">
    <property type="match status" value="1"/>
</dbReference>
<feature type="chain" id="PRO_5017232752" description="Polyketide cyclase" evidence="1">
    <location>
        <begin position="21"/>
        <end position="184"/>
    </location>
</feature>
<evidence type="ECO:0008006" key="4">
    <source>
        <dbReference type="Google" id="ProtNLM"/>
    </source>
</evidence>
<dbReference type="AlphaFoldDB" id="A0A399SGL2"/>
<dbReference type="InterPro" id="IPR023393">
    <property type="entry name" value="START-like_dom_sf"/>
</dbReference>
<dbReference type="OrthoDB" id="9807923at2"/>
<protein>
    <recommendedName>
        <fullName evidence="4">Polyketide cyclase</fullName>
    </recommendedName>
</protein>
<evidence type="ECO:0000313" key="2">
    <source>
        <dbReference type="EMBL" id="RIJ41693.1"/>
    </source>
</evidence>
<sequence length="184" mass="20538">MKLLRTVLLLLLLLCAAAFGASYLLPTQIHVQQAIYLPEPREEVYPYLNDPTQWANWSVLSKKHDPSIIHLYAGPLRGKGSRLQWSGDRAGNGSIIFTESIDPDSISYQRQSTNSDKAIQGSFKLTDGGDSTKVVWQQQLILGPTPLERISGLLYKYKMEQETTQGLLGLKTLIHSKGKKRASL</sequence>
<organism evidence="2 3">
    <name type="scientific">Pontibacter oryzae</name>
    <dbReference type="NCBI Taxonomy" id="2304593"/>
    <lineage>
        <taxon>Bacteria</taxon>
        <taxon>Pseudomonadati</taxon>
        <taxon>Bacteroidota</taxon>
        <taxon>Cytophagia</taxon>
        <taxon>Cytophagales</taxon>
        <taxon>Hymenobacteraceae</taxon>
        <taxon>Pontibacter</taxon>
    </lineage>
</organism>
<reference evidence="3" key="1">
    <citation type="submission" date="2018-08" db="EMBL/GenBank/DDBJ databases">
        <title>Mucilaginibacter sp. MYSH2.</title>
        <authorList>
            <person name="Seo T."/>
        </authorList>
    </citation>
    <scope>NUCLEOTIDE SEQUENCE [LARGE SCALE GENOMIC DNA]</scope>
    <source>
        <strain evidence="3">KIRAN</strain>
    </source>
</reference>
<evidence type="ECO:0000313" key="3">
    <source>
        <dbReference type="Proteomes" id="UP000266005"/>
    </source>
</evidence>
<dbReference type="RefSeq" id="WP_119431440.1">
    <property type="nucleotide sequence ID" value="NZ_QWGE01000002.1"/>
</dbReference>
<keyword evidence="3" id="KW-1185">Reference proteome</keyword>
<gene>
    <name evidence="2" type="ORF">D1627_06615</name>
</gene>
<dbReference type="Pfam" id="PF10604">
    <property type="entry name" value="Polyketide_cyc2"/>
    <property type="match status" value="1"/>
</dbReference>
<accession>A0A399SGL2</accession>
<dbReference type="Proteomes" id="UP000266005">
    <property type="component" value="Unassembled WGS sequence"/>
</dbReference>
<dbReference type="SUPFAM" id="SSF55961">
    <property type="entry name" value="Bet v1-like"/>
    <property type="match status" value="1"/>
</dbReference>
<proteinExistence type="predicted"/>
<evidence type="ECO:0000256" key="1">
    <source>
        <dbReference type="SAM" id="SignalP"/>
    </source>
</evidence>
<name>A0A399SGL2_9BACT</name>
<comment type="caution">
    <text evidence="2">The sequence shown here is derived from an EMBL/GenBank/DDBJ whole genome shotgun (WGS) entry which is preliminary data.</text>
</comment>
<keyword evidence="1" id="KW-0732">Signal</keyword>
<dbReference type="EMBL" id="QWGE01000002">
    <property type="protein sequence ID" value="RIJ41693.1"/>
    <property type="molecule type" value="Genomic_DNA"/>
</dbReference>
<dbReference type="InterPro" id="IPR019587">
    <property type="entry name" value="Polyketide_cyclase/dehydratase"/>
</dbReference>